<reference evidence="2" key="1">
    <citation type="submission" date="2022-11" db="EMBL/GenBank/DDBJ databases">
        <authorList>
            <person name="Hyden B.L."/>
            <person name="Feng K."/>
            <person name="Yates T."/>
            <person name="Jawdy S."/>
            <person name="Smart L.B."/>
            <person name="Muchero W."/>
        </authorList>
    </citation>
    <scope>NUCLEOTIDE SEQUENCE</scope>
    <source>
        <tissue evidence="2">Shoot tip</tissue>
    </source>
</reference>
<sequence length="135" mass="14865">MWLSDVRDNYRAVMTCSSPCPGDRGFGRCRFQSASLSKKQGTDLKLEFNDVRDNYRAVMTCSSPCPGDRGFGRCRFQSASLSKKQGTDLKLEFNGLQSKTKRGGRRPKQNPNAGDLDPADRRPATPQASSGRPSA</sequence>
<evidence type="ECO:0000256" key="1">
    <source>
        <dbReference type="SAM" id="MobiDB-lite"/>
    </source>
</evidence>
<organism evidence="2 3">
    <name type="scientific">Salix purpurea</name>
    <name type="common">Purple osier willow</name>
    <dbReference type="NCBI Taxonomy" id="77065"/>
    <lineage>
        <taxon>Eukaryota</taxon>
        <taxon>Viridiplantae</taxon>
        <taxon>Streptophyta</taxon>
        <taxon>Embryophyta</taxon>
        <taxon>Tracheophyta</taxon>
        <taxon>Spermatophyta</taxon>
        <taxon>Magnoliopsida</taxon>
        <taxon>eudicotyledons</taxon>
        <taxon>Gunneridae</taxon>
        <taxon>Pentapetalae</taxon>
        <taxon>rosids</taxon>
        <taxon>fabids</taxon>
        <taxon>Malpighiales</taxon>
        <taxon>Salicaceae</taxon>
        <taxon>Saliceae</taxon>
        <taxon>Salix</taxon>
    </lineage>
</organism>
<dbReference type="Proteomes" id="UP001151532">
    <property type="component" value="Chromosome 5"/>
</dbReference>
<evidence type="ECO:0000313" key="3">
    <source>
        <dbReference type="Proteomes" id="UP001151532"/>
    </source>
</evidence>
<feature type="compositionally biased region" description="Basic residues" evidence="1">
    <location>
        <begin position="99"/>
        <end position="108"/>
    </location>
</feature>
<comment type="caution">
    <text evidence="2">The sequence shown here is derived from an EMBL/GenBank/DDBJ whole genome shotgun (WGS) entry which is preliminary data.</text>
</comment>
<name>A0A9Q1AJV6_SALPP</name>
<reference evidence="2" key="2">
    <citation type="journal article" date="2023" name="Int. J. Mol. Sci.">
        <title>De Novo Assembly and Annotation of 11 Diverse Shrub Willow (Salix) Genomes Reveals Novel Gene Organization in Sex-Linked Regions.</title>
        <authorList>
            <person name="Hyden B."/>
            <person name="Feng K."/>
            <person name="Yates T.B."/>
            <person name="Jawdy S."/>
            <person name="Cereghino C."/>
            <person name="Smart L.B."/>
            <person name="Muchero W."/>
        </authorList>
    </citation>
    <scope>NUCLEOTIDE SEQUENCE</scope>
    <source>
        <tissue evidence="2">Shoot tip</tissue>
    </source>
</reference>
<keyword evidence="3" id="KW-1185">Reference proteome</keyword>
<feature type="region of interest" description="Disordered" evidence="1">
    <location>
        <begin position="88"/>
        <end position="135"/>
    </location>
</feature>
<accession>A0A9Q1AJV6</accession>
<gene>
    <name evidence="2" type="ORF">OIU79_017173</name>
</gene>
<protein>
    <submittedName>
        <fullName evidence="2">Uncharacterized protein</fullName>
    </submittedName>
</protein>
<proteinExistence type="predicted"/>
<dbReference type="EMBL" id="JAPFFK010000002">
    <property type="protein sequence ID" value="KAJ6773651.1"/>
    <property type="molecule type" value="Genomic_DNA"/>
</dbReference>
<dbReference type="AlphaFoldDB" id="A0A9Q1AJV6"/>
<evidence type="ECO:0000313" key="2">
    <source>
        <dbReference type="EMBL" id="KAJ6773651.1"/>
    </source>
</evidence>
<feature type="compositionally biased region" description="Polar residues" evidence="1">
    <location>
        <begin position="126"/>
        <end position="135"/>
    </location>
</feature>